<sequence>MVPQHCSYDPRWSTGRKEHWLPWPRRHDLIPPQHCSYDPKDSRESVVDSVARDSEAGQRRSAQKPIPAPDLSSASFMSNHSRSSAVDRVVSSVAEEASSSAVPYPAAVREVPDRDLAAAGVGGRIY</sequence>
<accession>A0AAD3RNT2</accession>
<keyword evidence="3" id="KW-1185">Reference proteome</keyword>
<name>A0AAD3RNT2_CRYJA</name>
<organism evidence="2 3">
    <name type="scientific">Cryptomeria japonica</name>
    <name type="common">Japanese cedar</name>
    <name type="synonym">Cupressus japonica</name>
    <dbReference type="NCBI Taxonomy" id="3369"/>
    <lineage>
        <taxon>Eukaryota</taxon>
        <taxon>Viridiplantae</taxon>
        <taxon>Streptophyta</taxon>
        <taxon>Embryophyta</taxon>
        <taxon>Tracheophyta</taxon>
        <taxon>Spermatophyta</taxon>
        <taxon>Pinopsida</taxon>
        <taxon>Pinidae</taxon>
        <taxon>Conifers II</taxon>
        <taxon>Cupressales</taxon>
        <taxon>Cupressaceae</taxon>
        <taxon>Cryptomeria</taxon>
    </lineage>
</organism>
<dbReference type="EMBL" id="BSEH01000022">
    <property type="protein sequence ID" value="GLJ56471.1"/>
    <property type="molecule type" value="Genomic_DNA"/>
</dbReference>
<evidence type="ECO:0000313" key="3">
    <source>
        <dbReference type="Proteomes" id="UP001234787"/>
    </source>
</evidence>
<feature type="region of interest" description="Disordered" evidence="1">
    <location>
        <begin position="22"/>
        <end position="88"/>
    </location>
</feature>
<evidence type="ECO:0000256" key="1">
    <source>
        <dbReference type="SAM" id="MobiDB-lite"/>
    </source>
</evidence>
<proteinExistence type="predicted"/>
<reference evidence="2" key="1">
    <citation type="submission" date="2022-12" db="EMBL/GenBank/DDBJ databases">
        <title>Chromosome-Level Genome Assembly of Japanese Cedar (Cryptomeriajaponica D. Don).</title>
        <authorList>
            <person name="Fujino T."/>
            <person name="Yamaguchi K."/>
            <person name="Yokoyama T."/>
            <person name="Hamanaka T."/>
            <person name="Harazono Y."/>
            <person name="Kamada H."/>
            <person name="Kobayashi W."/>
            <person name="Ujino-Ihara T."/>
            <person name="Uchiyama K."/>
            <person name="Matsumoto A."/>
            <person name="Izuno A."/>
            <person name="Tsumura Y."/>
            <person name="Toyoda A."/>
            <person name="Shigenobu S."/>
            <person name="Moriguchi Y."/>
            <person name="Ueno S."/>
            <person name="Kasahara M."/>
        </authorList>
    </citation>
    <scope>NUCLEOTIDE SEQUENCE</scope>
</reference>
<feature type="compositionally biased region" description="Basic and acidic residues" evidence="1">
    <location>
        <begin position="37"/>
        <end position="58"/>
    </location>
</feature>
<evidence type="ECO:0000313" key="2">
    <source>
        <dbReference type="EMBL" id="GLJ56471.1"/>
    </source>
</evidence>
<protein>
    <submittedName>
        <fullName evidence="2">Uncharacterized protein</fullName>
    </submittedName>
</protein>
<gene>
    <name evidence="2" type="ORF">SUGI_1225400</name>
</gene>
<dbReference type="Proteomes" id="UP001234787">
    <property type="component" value="Unassembled WGS sequence"/>
</dbReference>
<comment type="caution">
    <text evidence="2">The sequence shown here is derived from an EMBL/GenBank/DDBJ whole genome shotgun (WGS) entry which is preliminary data.</text>
</comment>
<dbReference type="AlphaFoldDB" id="A0AAD3RNT2"/>